<gene>
    <name evidence="1" type="ORF">H8891_07375</name>
</gene>
<organism evidence="1 2">
    <name type="scientific">Paeniclostridium hominis</name>
    <dbReference type="NCBI Taxonomy" id="2764329"/>
    <lineage>
        <taxon>Bacteria</taxon>
        <taxon>Bacillati</taxon>
        <taxon>Bacillota</taxon>
        <taxon>Clostridia</taxon>
        <taxon>Peptostreptococcales</taxon>
        <taxon>Peptostreptococcaceae</taxon>
        <taxon>Paeniclostridium</taxon>
    </lineage>
</organism>
<keyword evidence="2" id="KW-1185">Reference proteome</keyword>
<protein>
    <submittedName>
        <fullName evidence="1">YcxB family protein</fullName>
    </submittedName>
</protein>
<dbReference type="RefSeq" id="WP_187005841.1">
    <property type="nucleotide sequence ID" value="NZ_JACRWD010000001.1"/>
</dbReference>
<comment type="caution">
    <text evidence="1">The sequence shown here is derived from an EMBL/GenBank/DDBJ whole genome shotgun (WGS) entry which is preliminary data.</text>
</comment>
<accession>A0ABR7K3E3</accession>
<reference evidence="1 2" key="1">
    <citation type="submission" date="2020-08" db="EMBL/GenBank/DDBJ databases">
        <authorList>
            <person name="Liu C."/>
            <person name="Sun Q."/>
        </authorList>
    </citation>
    <scope>NUCLEOTIDE SEQUENCE [LARGE SCALE GENOMIC DNA]</scope>
    <source>
        <strain evidence="1 2">NSJ-45</strain>
    </source>
</reference>
<evidence type="ECO:0000313" key="1">
    <source>
        <dbReference type="EMBL" id="MBC6003618.1"/>
    </source>
</evidence>
<name>A0ABR7K3E3_9FIRM</name>
<proteinExistence type="predicted"/>
<dbReference type="EMBL" id="JACRWD010000001">
    <property type="protein sequence ID" value="MBC6003618.1"/>
    <property type="molecule type" value="Genomic_DNA"/>
</dbReference>
<sequence>MFKRENLIFNNKHFQKRVKSKIREITCILEKDKLIYKYDTITKTILPEDIYKVIEENDTVYIVSSNKTILLIIPNSAFKDISQKNEFVKIIKEFNS</sequence>
<evidence type="ECO:0000313" key="2">
    <source>
        <dbReference type="Proteomes" id="UP000611796"/>
    </source>
</evidence>
<dbReference type="Proteomes" id="UP000611796">
    <property type="component" value="Unassembled WGS sequence"/>
</dbReference>